<reference evidence="12 13" key="1">
    <citation type="submission" date="2016-07" db="EMBL/GenBank/DDBJ databases">
        <title>Pervasive Adenine N6-methylation of Active Genes in Fungi.</title>
        <authorList>
            <consortium name="DOE Joint Genome Institute"/>
            <person name="Mondo S.J."/>
            <person name="Dannebaum R.O."/>
            <person name="Kuo R.C."/>
            <person name="Labutti K."/>
            <person name="Haridas S."/>
            <person name="Kuo A."/>
            <person name="Salamov A."/>
            <person name="Ahrendt S.R."/>
            <person name="Lipzen A."/>
            <person name="Sullivan W."/>
            <person name="Andreopoulos W.B."/>
            <person name="Clum A."/>
            <person name="Lindquist E."/>
            <person name="Daum C."/>
            <person name="Ramamoorthy G.K."/>
            <person name="Gryganskyi A."/>
            <person name="Culley D."/>
            <person name="Magnuson J.K."/>
            <person name="James T.Y."/>
            <person name="O'Malley M.A."/>
            <person name="Stajich J.E."/>
            <person name="Spatafora J.W."/>
            <person name="Visel A."/>
            <person name="Grigoriev I.V."/>
        </authorList>
    </citation>
    <scope>NUCLEOTIDE SEQUENCE [LARGE SCALE GENOMIC DNA]</scope>
    <source>
        <strain evidence="12 13">CBS 931.73</strain>
    </source>
</reference>
<evidence type="ECO:0000313" key="13">
    <source>
        <dbReference type="Proteomes" id="UP000193498"/>
    </source>
</evidence>
<proteinExistence type="inferred from homology"/>
<comment type="domain">
    <text evidence="10">The DHHC domain is required for palmitoyltransferase activity.</text>
</comment>
<dbReference type="PANTHER" id="PTHR22883">
    <property type="entry name" value="ZINC FINGER DHHC DOMAIN CONTAINING PROTEIN"/>
    <property type="match status" value="1"/>
</dbReference>
<feature type="transmembrane region" description="Helical" evidence="10">
    <location>
        <begin position="75"/>
        <end position="101"/>
    </location>
</feature>
<evidence type="ECO:0000256" key="4">
    <source>
        <dbReference type="ARBA" id="ARBA00022989"/>
    </source>
</evidence>
<dbReference type="EC" id="2.3.1.225" evidence="10"/>
<dbReference type="EMBL" id="MCFE01000002">
    <property type="protein sequence ID" value="ORY08275.1"/>
    <property type="molecule type" value="Genomic_DNA"/>
</dbReference>
<protein>
    <recommendedName>
        <fullName evidence="10">Palmitoyltransferase</fullName>
        <ecNumber evidence="10">2.3.1.225</ecNumber>
    </recommendedName>
</protein>
<evidence type="ECO:0000256" key="2">
    <source>
        <dbReference type="ARBA" id="ARBA00022679"/>
    </source>
</evidence>
<feature type="transmembrane region" description="Helical" evidence="10">
    <location>
        <begin position="121"/>
        <end position="148"/>
    </location>
</feature>
<comment type="caution">
    <text evidence="12">The sequence shown here is derived from an EMBL/GenBank/DDBJ whole genome shotgun (WGS) entry which is preliminary data.</text>
</comment>
<dbReference type="OrthoDB" id="9909019at2759"/>
<dbReference type="PROSITE" id="PS50216">
    <property type="entry name" value="DHHC"/>
    <property type="match status" value="1"/>
</dbReference>
<evidence type="ECO:0000256" key="10">
    <source>
        <dbReference type="RuleBase" id="RU079119"/>
    </source>
</evidence>
<dbReference type="GO" id="GO:0005794">
    <property type="term" value="C:Golgi apparatus"/>
    <property type="evidence" value="ECO:0007669"/>
    <property type="project" value="TreeGrafter"/>
</dbReference>
<keyword evidence="5 10" id="KW-0472">Membrane</keyword>
<comment type="catalytic activity">
    <reaction evidence="9 10">
        <text>L-cysteinyl-[protein] + hexadecanoyl-CoA = S-hexadecanoyl-L-cysteinyl-[protein] + CoA</text>
        <dbReference type="Rhea" id="RHEA:36683"/>
        <dbReference type="Rhea" id="RHEA-COMP:10131"/>
        <dbReference type="Rhea" id="RHEA-COMP:11032"/>
        <dbReference type="ChEBI" id="CHEBI:29950"/>
        <dbReference type="ChEBI" id="CHEBI:57287"/>
        <dbReference type="ChEBI" id="CHEBI:57379"/>
        <dbReference type="ChEBI" id="CHEBI:74151"/>
        <dbReference type="EC" id="2.3.1.225"/>
    </reaction>
</comment>
<dbReference type="InParanoid" id="A0A1Y1ZEM0"/>
<comment type="subcellular location">
    <subcellularLocation>
        <location evidence="1">Membrane</location>
        <topology evidence="1">Multi-pass membrane protein</topology>
    </subcellularLocation>
</comment>
<dbReference type="STRING" id="1314790.A0A1Y1ZEM0"/>
<evidence type="ECO:0000256" key="6">
    <source>
        <dbReference type="ARBA" id="ARBA00023139"/>
    </source>
</evidence>
<evidence type="ECO:0000256" key="1">
    <source>
        <dbReference type="ARBA" id="ARBA00004141"/>
    </source>
</evidence>
<dbReference type="GO" id="GO:0005783">
    <property type="term" value="C:endoplasmic reticulum"/>
    <property type="evidence" value="ECO:0007669"/>
    <property type="project" value="TreeGrafter"/>
</dbReference>
<sequence>MDPNVAKAHQPRDLEYIMQLGISVVDPYDGRCNVCQVVVDLSTRHCKSCNKCVSGQDHHCRWLNTCIGRANYRPFCYLISISFFAMLCYVCLSIYVAYLAIARNIEFSEIVVSWGVERENVYRYVGVSFLVLILAWVTFGSLTQLVAFHTKLYFLDMTTWEWINRDSYFVDRDNPWKRAPPRNIFTLLKLPYDECKYSIERMRQKTKGLETEEEEFLPMTNM</sequence>
<evidence type="ECO:0000256" key="5">
    <source>
        <dbReference type="ARBA" id="ARBA00023136"/>
    </source>
</evidence>
<keyword evidence="7" id="KW-0449">Lipoprotein</keyword>
<accession>A0A1Y1ZEM0</accession>
<evidence type="ECO:0000259" key="11">
    <source>
        <dbReference type="Pfam" id="PF01529"/>
    </source>
</evidence>
<keyword evidence="4 10" id="KW-1133">Transmembrane helix</keyword>
<keyword evidence="3 10" id="KW-0812">Transmembrane</keyword>
<dbReference type="GO" id="GO:0006612">
    <property type="term" value="P:protein targeting to membrane"/>
    <property type="evidence" value="ECO:0007669"/>
    <property type="project" value="TreeGrafter"/>
</dbReference>
<dbReference type="AlphaFoldDB" id="A0A1Y1ZEM0"/>
<name>A0A1Y1ZEM0_9FUNG</name>
<dbReference type="InterPro" id="IPR001594">
    <property type="entry name" value="Palmitoyltrfase_DHHC"/>
</dbReference>
<evidence type="ECO:0000256" key="3">
    <source>
        <dbReference type="ARBA" id="ARBA00022692"/>
    </source>
</evidence>
<dbReference type="Proteomes" id="UP000193498">
    <property type="component" value="Unassembled WGS sequence"/>
</dbReference>
<keyword evidence="13" id="KW-1185">Reference proteome</keyword>
<dbReference type="GO" id="GO:0016020">
    <property type="term" value="C:membrane"/>
    <property type="evidence" value="ECO:0007669"/>
    <property type="project" value="UniProtKB-SubCell"/>
</dbReference>
<dbReference type="Pfam" id="PF01529">
    <property type="entry name" value="DHHC"/>
    <property type="match status" value="1"/>
</dbReference>
<feature type="domain" description="Palmitoyltransferase DHHC" evidence="11">
    <location>
        <begin position="32"/>
        <end position="165"/>
    </location>
</feature>
<evidence type="ECO:0000313" key="12">
    <source>
        <dbReference type="EMBL" id="ORY08275.1"/>
    </source>
</evidence>
<keyword evidence="8 10" id="KW-0012">Acyltransferase</keyword>
<keyword evidence="2 10" id="KW-0808">Transferase</keyword>
<gene>
    <name evidence="12" type="ORF">K493DRAFT_28991</name>
</gene>
<organism evidence="12 13">
    <name type="scientific">Basidiobolus meristosporus CBS 931.73</name>
    <dbReference type="NCBI Taxonomy" id="1314790"/>
    <lineage>
        <taxon>Eukaryota</taxon>
        <taxon>Fungi</taxon>
        <taxon>Fungi incertae sedis</taxon>
        <taxon>Zoopagomycota</taxon>
        <taxon>Entomophthoromycotina</taxon>
        <taxon>Basidiobolomycetes</taxon>
        <taxon>Basidiobolales</taxon>
        <taxon>Basidiobolaceae</taxon>
        <taxon>Basidiobolus</taxon>
    </lineage>
</organism>
<dbReference type="InterPro" id="IPR039859">
    <property type="entry name" value="PFA4/ZDH16/20/ERF2-like"/>
</dbReference>
<evidence type="ECO:0000256" key="9">
    <source>
        <dbReference type="ARBA" id="ARBA00048048"/>
    </source>
</evidence>
<dbReference type="GO" id="GO:0019706">
    <property type="term" value="F:protein-cysteine S-palmitoyltransferase activity"/>
    <property type="evidence" value="ECO:0007669"/>
    <property type="project" value="UniProtKB-EC"/>
</dbReference>
<comment type="similarity">
    <text evidence="10">Belongs to the DHHC palmitoyltransferase family.</text>
</comment>
<evidence type="ECO:0000256" key="8">
    <source>
        <dbReference type="ARBA" id="ARBA00023315"/>
    </source>
</evidence>
<evidence type="ECO:0000256" key="7">
    <source>
        <dbReference type="ARBA" id="ARBA00023288"/>
    </source>
</evidence>
<keyword evidence="6" id="KW-0564">Palmitate</keyword>